<dbReference type="InterPro" id="IPR011008">
    <property type="entry name" value="Dimeric_a/b-barrel"/>
</dbReference>
<evidence type="ECO:0000313" key="1">
    <source>
        <dbReference type="EMBL" id="MBB5207605.1"/>
    </source>
</evidence>
<organism evidence="1 2">
    <name type="scientific">Chiayiivirga flava</name>
    <dbReference type="NCBI Taxonomy" id="659595"/>
    <lineage>
        <taxon>Bacteria</taxon>
        <taxon>Pseudomonadati</taxon>
        <taxon>Pseudomonadota</taxon>
        <taxon>Gammaproteobacteria</taxon>
        <taxon>Lysobacterales</taxon>
        <taxon>Lysobacteraceae</taxon>
        <taxon>Chiayiivirga</taxon>
    </lineage>
</organism>
<dbReference type="RefSeq" id="WP_183960149.1">
    <property type="nucleotide sequence ID" value="NZ_JACHHP010000002.1"/>
</dbReference>
<dbReference type="AlphaFoldDB" id="A0A7W8G1G2"/>
<dbReference type="Proteomes" id="UP000521199">
    <property type="component" value="Unassembled WGS sequence"/>
</dbReference>
<dbReference type="Gene3D" id="3.30.70.100">
    <property type="match status" value="1"/>
</dbReference>
<reference evidence="1 2" key="1">
    <citation type="submission" date="2020-08" db="EMBL/GenBank/DDBJ databases">
        <title>Genomic Encyclopedia of Type Strains, Phase IV (KMG-IV): sequencing the most valuable type-strain genomes for metagenomic binning, comparative biology and taxonomic classification.</title>
        <authorList>
            <person name="Goeker M."/>
        </authorList>
    </citation>
    <scope>NUCLEOTIDE SEQUENCE [LARGE SCALE GENOMIC DNA]</scope>
    <source>
        <strain evidence="1 2">DSM 24163</strain>
    </source>
</reference>
<dbReference type="Pfam" id="PF07237">
    <property type="entry name" value="DUF1428"/>
    <property type="match status" value="1"/>
</dbReference>
<dbReference type="SUPFAM" id="SSF54909">
    <property type="entry name" value="Dimeric alpha+beta barrel"/>
    <property type="match status" value="1"/>
</dbReference>
<proteinExistence type="predicted"/>
<name>A0A7W8G1G2_9GAMM</name>
<protein>
    <submittedName>
        <fullName evidence="1">Uncharacterized protein YbaA (DUF1428 family)</fullName>
    </submittedName>
</protein>
<dbReference type="PIRSF" id="PIRSF007028">
    <property type="entry name" value="UCP007028"/>
    <property type="match status" value="1"/>
</dbReference>
<sequence length="118" mass="13122">MYIDGFVVAVPEKNLAAYRRMSRKAGKLWREHGALDYVEAVGDDVPAGKSTSFAKSVKLKPGEVVVFAYIVYGSRVQRDRINKKVMADPRLGADMAAASMPFDSKRMIFGGFKTFVRI</sequence>
<dbReference type="EMBL" id="JACHHP010000002">
    <property type="protein sequence ID" value="MBB5207605.1"/>
    <property type="molecule type" value="Genomic_DNA"/>
</dbReference>
<accession>A0A7W8G1G2</accession>
<keyword evidence="2" id="KW-1185">Reference proteome</keyword>
<evidence type="ECO:0000313" key="2">
    <source>
        <dbReference type="Proteomes" id="UP000521199"/>
    </source>
</evidence>
<gene>
    <name evidence="1" type="ORF">HNQ52_001134</name>
</gene>
<comment type="caution">
    <text evidence="1">The sequence shown here is derived from an EMBL/GenBank/DDBJ whole genome shotgun (WGS) entry which is preliminary data.</text>
</comment>
<dbReference type="InterPro" id="IPR009874">
    <property type="entry name" value="DUF1428"/>
</dbReference>